<evidence type="ECO:0000313" key="2">
    <source>
        <dbReference type="EMBL" id="RGB77922.1"/>
    </source>
</evidence>
<feature type="transmembrane region" description="Helical" evidence="1">
    <location>
        <begin position="202"/>
        <end position="231"/>
    </location>
</feature>
<keyword evidence="1" id="KW-0812">Transmembrane</keyword>
<gene>
    <name evidence="2" type="ORF">DXA39_00260</name>
</gene>
<dbReference type="EMBL" id="QVEU01000001">
    <property type="protein sequence ID" value="RGB77922.1"/>
    <property type="molecule type" value="Genomic_DNA"/>
</dbReference>
<dbReference type="AlphaFoldDB" id="A0A3E2TKM9"/>
<dbReference type="RefSeq" id="WP_117519963.1">
    <property type="nucleotide sequence ID" value="NZ_AP031484.1"/>
</dbReference>
<reference evidence="2 3" key="1">
    <citation type="submission" date="2018-08" db="EMBL/GenBank/DDBJ databases">
        <title>A genome reference for cultivated species of the human gut microbiota.</title>
        <authorList>
            <person name="Zou Y."/>
            <person name="Xue W."/>
            <person name="Luo G."/>
        </authorList>
    </citation>
    <scope>NUCLEOTIDE SEQUENCE [LARGE SCALE GENOMIC DNA]</scope>
    <source>
        <strain evidence="2 3">OF01-3</strain>
    </source>
</reference>
<feature type="transmembrane region" description="Helical" evidence="1">
    <location>
        <begin position="141"/>
        <end position="159"/>
    </location>
</feature>
<feature type="transmembrane region" description="Helical" evidence="1">
    <location>
        <begin position="281"/>
        <end position="299"/>
    </location>
</feature>
<feature type="transmembrane region" description="Helical" evidence="1">
    <location>
        <begin position="347"/>
        <end position="364"/>
    </location>
</feature>
<sequence>MFKVFQKDLLDRQRIIKYFVYVVVSYAILDGFLKNIKFIEFNERFLIFLSIALLGSVFYYIRAYVGNDRILSYYALPVSRADLNLKFILSVIIDTVFSKLILVFIALYIFKAPNDIYIKAIYIMLITAMFALACNSLNLNLGKLALLFVASVLSLYIVINFNLVYGGLITLVNLFLSWFLLKDLYFSTKSIERISKLHIKNYFLKFFFAESVYIINTIGLIIMICFAVYVLPKEMGVVIATSLGAVNTPLLTMFSSSEGLRDYDKMFPNSEISLRTNYRKLLSIYFVLINLFISILAYNKINSSYLLVANMIIISIIEIFVSYWLEIKKAITNTKTQNEIWKHPRKYILPIIVFFISFLILVIVK</sequence>
<keyword evidence="1" id="KW-1133">Transmembrane helix</keyword>
<feature type="transmembrane region" description="Helical" evidence="1">
    <location>
        <begin position="116"/>
        <end position="134"/>
    </location>
</feature>
<name>A0A3E2TKM9_9FIRM</name>
<feature type="transmembrane region" description="Helical" evidence="1">
    <location>
        <begin position="15"/>
        <end position="33"/>
    </location>
</feature>
<feature type="transmembrane region" description="Helical" evidence="1">
    <location>
        <begin position="305"/>
        <end position="326"/>
    </location>
</feature>
<evidence type="ECO:0000313" key="3">
    <source>
        <dbReference type="Proteomes" id="UP000261011"/>
    </source>
</evidence>
<keyword evidence="3" id="KW-1185">Reference proteome</keyword>
<protein>
    <submittedName>
        <fullName evidence="2">Uncharacterized protein</fullName>
    </submittedName>
</protein>
<accession>A0A3E2TKM9</accession>
<evidence type="ECO:0000256" key="1">
    <source>
        <dbReference type="SAM" id="Phobius"/>
    </source>
</evidence>
<feature type="transmembrane region" description="Helical" evidence="1">
    <location>
        <begin position="45"/>
        <end position="65"/>
    </location>
</feature>
<keyword evidence="1" id="KW-0472">Membrane</keyword>
<comment type="caution">
    <text evidence="2">The sequence shown here is derived from an EMBL/GenBank/DDBJ whole genome shotgun (WGS) entry which is preliminary data.</text>
</comment>
<feature type="transmembrane region" description="Helical" evidence="1">
    <location>
        <begin position="237"/>
        <end position="260"/>
    </location>
</feature>
<dbReference type="OrthoDB" id="9770213at2"/>
<feature type="transmembrane region" description="Helical" evidence="1">
    <location>
        <begin position="85"/>
        <end position="110"/>
    </location>
</feature>
<dbReference type="Proteomes" id="UP000261011">
    <property type="component" value="Unassembled WGS sequence"/>
</dbReference>
<proteinExistence type="predicted"/>
<organism evidence="2 3">
    <name type="scientific">Anaerococcus nagyae</name>
    <dbReference type="NCBI Taxonomy" id="1755241"/>
    <lineage>
        <taxon>Bacteria</taxon>
        <taxon>Bacillati</taxon>
        <taxon>Bacillota</taxon>
        <taxon>Tissierellia</taxon>
        <taxon>Tissierellales</taxon>
        <taxon>Peptoniphilaceae</taxon>
        <taxon>Anaerococcus</taxon>
    </lineage>
</organism>